<comment type="similarity">
    <text evidence="11">Belongs to the dynactin subunit 4 family.</text>
</comment>
<keyword evidence="5" id="KW-1017">Isopeptide bond</keyword>
<dbReference type="GO" id="GO:0005869">
    <property type="term" value="C:dynactin complex"/>
    <property type="evidence" value="ECO:0007669"/>
    <property type="project" value="InterPro"/>
</dbReference>
<dbReference type="AlphaFoldDB" id="A0A397VLS9"/>
<evidence type="ECO:0000256" key="3">
    <source>
        <dbReference type="ARBA" id="ARBA00004657"/>
    </source>
</evidence>
<dbReference type="STRING" id="44941.A0A397VLS9"/>
<reference evidence="15 16" key="1">
    <citation type="submission" date="2018-06" db="EMBL/GenBank/DDBJ databases">
        <title>Comparative genomics reveals the genomic features of Rhizophagus irregularis, R. cerebriforme, R. diaphanum and Gigaspora rosea, and their symbiotic lifestyle signature.</title>
        <authorList>
            <person name="Morin E."/>
            <person name="San Clemente H."/>
            <person name="Chen E.C.H."/>
            <person name="De La Providencia I."/>
            <person name="Hainaut M."/>
            <person name="Kuo A."/>
            <person name="Kohler A."/>
            <person name="Murat C."/>
            <person name="Tang N."/>
            <person name="Roy S."/>
            <person name="Loubradou J."/>
            <person name="Henrissat B."/>
            <person name="Grigoriev I.V."/>
            <person name="Corradi N."/>
            <person name="Roux C."/>
            <person name="Martin F.M."/>
        </authorList>
    </citation>
    <scope>NUCLEOTIDE SEQUENCE [LARGE SCALE GENOMIC DNA]</scope>
    <source>
        <strain evidence="15 16">DAOM 194757</strain>
    </source>
</reference>
<keyword evidence="7" id="KW-0832">Ubl conjugation</keyword>
<gene>
    <name evidence="15" type="ORF">C2G38_2034906</name>
</gene>
<evidence type="ECO:0000256" key="4">
    <source>
        <dbReference type="ARBA" id="ARBA00022490"/>
    </source>
</evidence>
<evidence type="ECO:0000256" key="7">
    <source>
        <dbReference type="ARBA" id="ARBA00022843"/>
    </source>
</evidence>
<dbReference type="OrthoDB" id="283815at2759"/>
<dbReference type="EMBL" id="QKWP01000395">
    <property type="protein sequence ID" value="RIB20853.1"/>
    <property type="molecule type" value="Genomic_DNA"/>
</dbReference>
<evidence type="ECO:0000256" key="11">
    <source>
        <dbReference type="ARBA" id="ARBA00034776"/>
    </source>
</evidence>
<sequence length="583" mass="65356">MSQQIDAKQRSYVHYYCPCPDVSKTNNNTVEDEEEDIIESIPDFDVNSPRLHFSTFPISKLYFCEDCHQIRCPRCVQEEIVCYYCPNCLFEVPTASVKSERNRCARNCFQCPICQNTLTVVASTELPPPQPSASSNSSASTTSGAPYYLSCGVCRWDSQEIGMTFEKATGLALQLQKTEDERPDVKEFDHLKDHFEKHLRLSAPSTTLPSSLLSIPGISSFSNRYGGGGFTHPHQKSDDVAEYKTTIKIENDDNLVHDLVQLKDVNQITTLTQRMNQLSDQPYKVERLQPQRIHLRTKRVKRCRSCRHILIKPEQKAQATRFKIKLVALSHIPKITITSKPNLVLNQKTEIILKFSNPLYEEIIVDLALKKDETTETNEYAQITLLAPHFNITPFNEVWEYDEQDFNISSKGRPSSTASAPKSDIGIYERRGNYTSVIINITPLAEVDELKFPLLVTYANKVKDNNDNNETSGDAPANDSSTAAETVSSDKQNTDADKPNTDADKPNTDGDKPDTDANKPNIDNIDKDESTPTTKSLFFWTVIGLGPVVNQVTAKPLPPTRSPLTNNNSNVAPTRTNINSGKA</sequence>
<dbReference type="Proteomes" id="UP000266673">
    <property type="component" value="Unassembled WGS sequence"/>
</dbReference>
<accession>A0A397VLS9</accession>
<evidence type="ECO:0000256" key="10">
    <source>
        <dbReference type="ARBA" id="ARBA00023212"/>
    </source>
</evidence>
<evidence type="ECO:0000256" key="12">
    <source>
        <dbReference type="ARBA" id="ARBA00034864"/>
    </source>
</evidence>
<evidence type="ECO:0000256" key="5">
    <source>
        <dbReference type="ARBA" id="ARBA00022499"/>
    </source>
</evidence>
<keyword evidence="6" id="KW-0597">Phosphoprotein</keyword>
<evidence type="ECO:0000256" key="1">
    <source>
        <dbReference type="ARBA" id="ARBA00004300"/>
    </source>
</evidence>
<feature type="compositionally biased region" description="Polar residues" evidence="14">
    <location>
        <begin position="562"/>
        <end position="583"/>
    </location>
</feature>
<dbReference type="GO" id="GO:0001725">
    <property type="term" value="C:stress fiber"/>
    <property type="evidence" value="ECO:0007669"/>
    <property type="project" value="UniProtKB-SubCell"/>
</dbReference>
<feature type="region of interest" description="Disordered" evidence="14">
    <location>
        <begin position="555"/>
        <end position="583"/>
    </location>
</feature>
<evidence type="ECO:0000256" key="9">
    <source>
        <dbReference type="ARBA" id="ARBA00023054"/>
    </source>
</evidence>
<dbReference type="PANTHER" id="PTHR13034:SF2">
    <property type="entry name" value="DYNACTIN SUBUNIT 4"/>
    <property type="match status" value="1"/>
</dbReference>
<feature type="compositionally biased region" description="Basic and acidic residues" evidence="14">
    <location>
        <begin position="492"/>
        <end position="517"/>
    </location>
</feature>
<name>A0A397VLS9_9GLOM</name>
<keyword evidence="8" id="KW-0007">Acetylation</keyword>
<dbReference type="InterPro" id="IPR008603">
    <property type="entry name" value="DCTN4"/>
</dbReference>
<keyword evidence="9" id="KW-0175">Coiled coil</keyword>
<evidence type="ECO:0000256" key="2">
    <source>
        <dbReference type="ARBA" id="ARBA00004529"/>
    </source>
</evidence>
<evidence type="ECO:0000313" key="16">
    <source>
        <dbReference type="Proteomes" id="UP000266673"/>
    </source>
</evidence>
<evidence type="ECO:0000313" key="15">
    <source>
        <dbReference type="EMBL" id="RIB20853.1"/>
    </source>
</evidence>
<protein>
    <recommendedName>
        <fullName evidence="12">Dynactin subunit 4</fullName>
    </recommendedName>
</protein>
<evidence type="ECO:0000256" key="8">
    <source>
        <dbReference type="ARBA" id="ARBA00022990"/>
    </source>
</evidence>
<feature type="compositionally biased region" description="Polar residues" evidence="14">
    <location>
        <begin position="468"/>
        <end position="491"/>
    </location>
</feature>
<comment type="subcellular location">
    <subcellularLocation>
        <location evidence="1">Cytoplasm</location>
        <location evidence="1">Cytoskeleton</location>
        <location evidence="1">Microtubule organizing center</location>
        <location evidence="1">Centrosome</location>
    </subcellularLocation>
    <subcellularLocation>
        <location evidence="2">Cytoplasm</location>
        <location evidence="2">Cytoskeleton</location>
        <location evidence="2">Stress fiber</location>
    </subcellularLocation>
    <subcellularLocation>
        <location evidence="3">Cytoplasm</location>
        <location evidence="3">Myofibril</location>
    </subcellularLocation>
</comment>
<dbReference type="Pfam" id="PF05502">
    <property type="entry name" value="Dynactin_p62"/>
    <property type="match status" value="2"/>
</dbReference>
<organism evidence="15 16">
    <name type="scientific">Gigaspora rosea</name>
    <dbReference type="NCBI Taxonomy" id="44941"/>
    <lineage>
        <taxon>Eukaryota</taxon>
        <taxon>Fungi</taxon>
        <taxon>Fungi incertae sedis</taxon>
        <taxon>Mucoromycota</taxon>
        <taxon>Glomeromycotina</taxon>
        <taxon>Glomeromycetes</taxon>
        <taxon>Diversisporales</taxon>
        <taxon>Gigasporaceae</taxon>
        <taxon>Gigaspora</taxon>
    </lineage>
</organism>
<dbReference type="PANTHER" id="PTHR13034">
    <property type="entry name" value="DYNACTIN P62 SUBUNIT"/>
    <property type="match status" value="1"/>
</dbReference>
<evidence type="ECO:0000256" key="6">
    <source>
        <dbReference type="ARBA" id="ARBA00022553"/>
    </source>
</evidence>
<evidence type="ECO:0000256" key="14">
    <source>
        <dbReference type="SAM" id="MobiDB-lite"/>
    </source>
</evidence>
<comment type="subunit">
    <text evidence="13">Subunit of dynactin, a multiprotein complex part of a tripartite complex with dynein and a adapter, such as BICDL1, BICD2 or HOOK3. The dynactin complex is built around ACTR1A/ACTB filament and consists of an actin-related filament composed of a shoulder domain, a pointed end and a barbed end. Its length is defined by its flexible shoulder domain. The soulder is composed of 2 DCTN1 subunits, 4 DCTN2 and 2 DCTN3. The 4 DCNT2 (via N-terminus) bind the ACTR1A filament and act as molecular rulers to determine the length. The pointed end is important for binding dynein-dynactin cargo adapters. Consists of 4 subunits: ACTR10, DCNT4, DCTN5 and DCTN6. The barbed end is composed of a CAPZA1:CAPZB heterodimers, which binds ACTR1A/ACTB filament and dynactin and stabilizes dynactin. Interacts with ATP7B, but not ATP7A, in a copper-dependent manner. Interacts with ANK2; this interaction is required for localization at costameres. Interacts with N4BP2L1.</text>
</comment>
<proteinExistence type="inferred from homology"/>
<evidence type="ECO:0000256" key="13">
    <source>
        <dbReference type="ARBA" id="ARBA00093507"/>
    </source>
</evidence>
<keyword evidence="16" id="KW-1185">Reference proteome</keyword>
<keyword evidence="4" id="KW-0963">Cytoplasm</keyword>
<comment type="caution">
    <text evidence="15">The sequence shown here is derived from an EMBL/GenBank/DDBJ whole genome shotgun (WGS) entry which is preliminary data.</text>
</comment>
<keyword evidence="10" id="KW-0206">Cytoskeleton</keyword>
<feature type="region of interest" description="Disordered" evidence="14">
    <location>
        <begin position="463"/>
        <end position="531"/>
    </location>
</feature>